<dbReference type="EMBL" id="LCRH01000028">
    <property type="protein sequence ID" value="KKW32447.1"/>
    <property type="molecule type" value="Genomic_DNA"/>
</dbReference>
<reference evidence="2 3" key="1">
    <citation type="journal article" date="2015" name="Nature">
        <title>rRNA introns, odd ribosomes, and small enigmatic genomes across a large radiation of phyla.</title>
        <authorList>
            <person name="Brown C.T."/>
            <person name="Hug L.A."/>
            <person name="Thomas B.C."/>
            <person name="Sharon I."/>
            <person name="Castelle C.J."/>
            <person name="Singh A."/>
            <person name="Wilkins M.J."/>
            <person name="Williams K.H."/>
            <person name="Banfield J.F."/>
        </authorList>
    </citation>
    <scope>NUCLEOTIDE SEQUENCE [LARGE SCALE GENOMIC DNA]</scope>
</reference>
<feature type="transmembrane region" description="Helical" evidence="1">
    <location>
        <begin position="121"/>
        <end position="137"/>
    </location>
</feature>
<feature type="transmembrane region" description="Helical" evidence="1">
    <location>
        <begin position="7"/>
        <end position="28"/>
    </location>
</feature>
<organism evidence="2 3">
    <name type="scientific">Candidatus Uhrbacteria bacterium GW2011_GWA2_52_8d</name>
    <dbReference type="NCBI Taxonomy" id="1618979"/>
    <lineage>
        <taxon>Bacteria</taxon>
        <taxon>Candidatus Uhriibacteriota</taxon>
    </lineage>
</organism>
<keyword evidence="1" id="KW-0812">Transmembrane</keyword>
<feature type="transmembrane region" description="Helical" evidence="1">
    <location>
        <begin position="88"/>
        <end position="115"/>
    </location>
</feature>
<name>A0A0G1ZVR2_9BACT</name>
<evidence type="ECO:0000313" key="3">
    <source>
        <dbReference type="Proteomes" id="UP000034054"/>
    </source>
</evidence>
<evidence type="ECO:0000256" key="1">
    <source>
        <dbReference type="SAM" id="Phobius"/>
    </source>
</evidence>
<sequence>MVETTSVRSIIVWGLSGMLLISLVFYFIQALGMQDWYAPIEFTTDQWYFVTPLVLGFGAQAGLFRAIHLLTRHGGGGVLVGSGSVSGGTMLACCMHNLVTLIPVLGISGLAAFFAAYQTQVFLLSIVVSALGVGYMAQKYYSLKRACEAQQSTSSYA</sequence>
<keyword evidence="1" id="KW-1133">Transmembrane helix</keyword>
<gene>
    <name evidence="2" type="ORF">UY76_C0028G0018</name>
</gene>
<proteinExistence type="predicted"/>
<protein>
    <submittedName>
        <fullName evidence="2">Uncharacterized protein</fullName>
    </submittedName>
</protein>
<dbReference type="AlphaFoldDB" id="A0A0G1ZVR2"/>
<accession>A0A0G1ZVR2</accession>
<comment type="caution">
    <text evidence="2">The sequence shown here is derived from an EMBL/GenBank/DDBJ whole genome shotgun (WGS) entry which is preliminary data.</text>
</comment>
<feature type="transmembrane region" description="Helical" evidence="1">
    <location>
        <begin position="48"/>
        <end position="67"/>
    </location>
</feature>
<evidence type="ECO:0000313" key="2">
    <source>
        <dbReference type="EMBL" id="KKW32447.1"/>
    </source>
</evidence>
<dbReference type="Proteomes" id="UP000034054">
    <property type="component" value="Unassembled WGS sequence"/>
</dbReference>
<keyword evidence="1" id="KW-0472">Membrane</keyword>